<comment type="caution">
    <text evidence="2">The sequence shown here is derived from an EMBL/GenBank/DDBJ whole genome shotgun (WGS) entry which is preliminary data.</text>
</comment>
<organism evidence="2 3">
    <name type="scientific">Symbiodinium natans</name>
    <dbReference type="NCBI Taxonomy" id="878477"/>
    <lineage>
        <taxon>Eukaryota</taxon>
        <taxon>Sar</taxon>
        <taxon>Alveolata</taxon>
        <taxon>Dinophyceae</taxon>
        <taxon>Suessiales</taxon>
        <taxon>Symbiodiniaceae</taxon>
        <taxon>Symbiodinium</taxon>
    </lineage>
</organism>
<dbReference type="Gene3D" id="1.25.40.20">
    <property type="entry name" value="Ankyrin repeat-containing domain"/>
    <property type="match status" value="1"/>
</dbReference>
<protein>
    <recommendedName>
        <fullName evidence="4">Ankyrin repeat domain-containing protein</fullName>
    </recommendedName>
</protein>
<evidence type="ECO:0000256" key="1">
    <source>
        <dbReference type="SAM" id="SignalP"/>
    </source>
</evidence>
<evidence type="ECO:0000313" key="2">
    <source>
        <dbReference type="EMBL" id="CAE7408732.1"/>
    </source>
</evidence>
<sequence length="139" mass="15064">MRPRETVKRISPGAVLLSLSLVALSAAQSFDAEEVRELVASGRLNESGDLLQEFLFNATADGDVDILQVLIDFWPDGLHITRGSGETLAHVASFSGQLDALKFLLLRTPEALKAKTEPGLTLWHMAAVNDPQIRAPVFA</sequence>
<dbReference type="InterPro" id="IPR002110">
    <property type="entry name" value="Ankyrin_rpt"/>
</dbReference>
<evidence type="ECO:0000313" key="3">
    <source>
        <dbReference type="Proteomes" id="UP000604046"/>
    </source>
</evidence>
<reference evidence="2" key="1">
    <citation type="submission" date="2021-02" db="EMBL/GenBank/DDBJ databases">
        <authorList>
            <person name="Dougan E. K."/>
            <person name="Rhodes N."/>
            <person name="Thang M."/>
            <person name="Chan C."/>
        </authorList>
    </citation>
    <scope>NUCLEOTIDE SEQUENCE</scope>
</reference>
<keyword evidence="1" id="KW-0732">Signal</keyword>
<dbReference type="SUPFAM" id="SSF48403">
    <property type="entry name" value="Ankyrin repeat"/>
    <property type="match status" value="1"/>
</dbReference>
<proteinExistence type="predicted"/>
<dbReference type="Pfam" id="PF13637">
    <property type="entry name" value="Ank_4"/>
    <property type="match status" value="1"/>
</dbReference>
<dbReference type="InterPro" id="IPR036770">
    <property type="entry name" value="Ankyrin_rpt-contain_sf"/>
</dbReference>
<dbReference type="EMBL" id="CAJNDS010002280">
    <property type="protein sequence ID" value="CAE7408732.1"/>
    <property type="molecule type" value="Genomic_DNA"/>
</dbReference>
<name>A0A812QXQ5_9DINO</name>
<evidence type="ECO:0008006" key="4">
    <source>
        <dbReference type="Google" id="ProtNLM"/>
    </source>
</evidence>
<feature type="signal peptide" evidence="1">
    <location>
        <begin position="1"/>
        <end position="27"/>
    </location>
</feature>
<dbReference type="AlphaFoldDB" id="A0A812QXQ5"/>
<accession>A0A812QXQ5</accession>
<feature type="chain" id="PRO_5032866124" description="Ankyrin repeat domain-containing protein" evidence="1">
    <location>
        <begin position="28"/>
        <end position="139"/>
    </location>
</feature>
<gene>
    <name evidence="2" type="ORF">SNAT2548_LOCUS22228</name>
</gene>
<dbReference type="Proteomes" id="UP000604046">
    <property type="component" value="Unassembled WGS sequence"/>
</dbReference>
<keyword evidence="3" id="KW-1185">Reference proteome</keyword>